<dbReference type="PANTHER" id="PTHR30574">
    <property type="entry name" value="INNER MEMBRANE PROTEIN YEDE"/>
    <property type="match status" value="1"/>
</dbReference>
<dbReference type="PANTHER" id="PTHR30574:SF1">
    <property type="entry name" value="SULPHUR TRANSPORT DOMAIN-CONTAINING PROTEIN"/>
    <property type="match status" value="1"/>
</dbReference>
<sequence length="367" mass="39622">MASYGFIIIAGAVAGLFAGHLMFRSDYCMVGMFRDLFLFRQASMLRFLILQLGLTLLLLELVRLGGGLSYDPPPLMKTANLSSVVGGCVFGFGMVLTGSCVVGCLYKTGAGNVLGLCAFIAMIVGATLYAEMAPWWKQVTQSWTLTQQVTVPATLGIPSWWLSVPLGALWLGCVAFWRRAEKLVIPARAEGYIQPWKTAVWLAVLTVVLCIFTGMPIGITTMYVKMGAWVEHLILPEHVAATAYFAGKGLNYVPPLTTQMVSGGAGPQMDAIAALQLSVILGILTGAFFSAKRIGEFHWIYRVPKIQYGFSIIGGLLVGLGARMAPGCNVWHLMGGVPFLAWNSFLFALGLLPGVWLGSRVLLSRLS</sequence>
<evidence type="ECO:0000256" key="3">
    <source>
        <dbReference type="ARBA" id="ARBA00022475"/>
    </source>
</evidence>
<accession>Q1JW13</accession>
<feature type="transmembrane region" description="Helical" evidence="9">
    <location>
        <begin position="198"/>
        <end position="219"/>
    </location>
</feature>
<comment type="caution">
    <text evidence="10">The sequence shown here is derived from an EMBL/GenBank/DDBJ whole genome shotgun (WGS) entry which is preliminary data.</text>
</comment>
<evidence type="ECO:0000256" key="9">
    <source>
        <dbReference type="SAM" id="Phobius"/>
    </source>
</evidence>
<evidence type="ECO:0000256" key="8">
    <source>
        <dbReference type="ARBA" id="ARBA00035655"/>
    </source>
</evidence>
<evidence type="ECO:0000313" key="10">
    <source>
        <dbReference type="EMBL" id="EAT14433.1"/>
    </source>
</evidence>
<protein>
    <submittedName>
        <fullName evidence="10">Uncharacterized protein</fullName>
    </submittedName>
</protein>
<proteinExistence type="inferred from homology"/>
<dbReference type="InterPro" id="IPR007272">
    <property type="entry name" value="Sulf_transp_TsuA/YedE"/>
</dbReference>
<comment type="similarity">
    <text evidence="8">Belongs to the TsuA/YedE (TC 9.B.102) family.</text>
</comment>
<name>Q1JW13_DESA6</name>
<keyword evidence="2" id="KW-0813">Transport</keyword>
<keyword evidence="6 9" id="KW-1133">Transmembrane helix</keyword>
<feature type="transmembrane region" description="Helical" evidence="9">
    <location>
        <begin position="44"/>
        <end position="64"/>
    </location>
</feature>
<evidence type="ECO:0000256" key="2">
    <source>
        <dbReference type="ARBA" id="ARBA00022448"/>
    </source>
</evidence>
<dbReference type="GO" id="GO:0005886">
    <property type="term" value="C:plasma membrane"/>
    <property type="evidence" value="ECO:0007669"/>
    <property type="project" value="UniProtKB-SubCell"/>
</dbReference>
<dbReference type="AlphaFoldDB" id="Q1JW13"/>
<organism evidence="10 11">
    <name type="scientific">Desulfuromonas acetoxidans (strain DSM 684 / 11070)</name>
    <dbReference type="NCBI Taxonomy" id="281689"/>
    <lineage>
        <taxon>Bacteria</taxon>
        <taxon>Pseudomonadati</taxon>
        <taxon>Thermodesulfobacteriota</taxon>
        <taxon>Desulfuromonadia</taxon>
        <taxon>Desulfuromonadales</taxon>
        <taxon>Desulfuromonadaceae</taxon>
        <taxon>Desulfuromonas</taxon>
    </lineage>
</organism>
<feature type="transmembrane region" description="Helical" evidence="9">
    <location>
        <begin position="6"/>
        <end position="23"/>
    </location>
</feature>
<keyword evidence="11" id="KW-1185">Reference proteome</keyword>
<evidence type="ECO:0000256" key="1">
    <source>
        <dbReference type="ARBA" id="ARBA00004429"/>
    </source>
</evidence>
<feature type="transmembrane region" description="Helical" evidence="9">
    <location>
        <begin position="340"/>
        <end position="363"/>
    </location>
</feature>
<keyword evidence="7 9" id="KW-0472">Membrane</keyword>
<feature type="transmembrane region" description="Helical" evidence="9">
    <location>
        <begin position="84"/>
        <end position="106"/>
    </location>
</feature>
<keyword evidence="5 9" id="KW-0812">Transmembrane</keyword>
<evidence type="ECO:0000313" key="11">
    <source>
        <dbReference type="Proteomes" id="UP000005695"/>
    </source>
</evidence>
<feature type="transmembrane region" description="Helical" evidence="9">
    <location>
        <begin position="312"/>
        <end position="334"/>
    </location>
</feature>
<reference evidence="10" key="1">
    <citation type="submission" date="2006-05" db="EMBL/GenBank/DDBJ databases">
        <title>Annotation of the draft genome assembly of Desulfuromonas acetoxidans DSM 684.</title>
        <authorList>
            <consortium name="US DOE Joint Genome Institute (JGI-ORNL)"/>
            <person name="Larimer F."/>
            <person name="Land M."/>
            <person name="Hauser L."/>
        </authorList>
    </citation>
    <scope>NUCLEOTIDE SEQUENCE [LARGE SCALE GENOMIC DNA]</scope>
    <source>
        <strain evidence="10">DSM 684</strain>
    </source>
</reference>
<dbReference type="Proteomes" id="UP000005695">
    <property type="component" value="Unassembled WGS sequence"/>
</dbReference>
<reference evidence="10" key="2">
    <citation type="submission" date="2006-05" db="EMBL/GenBank/DDBJ databases">
        <title>Sequencing of the draft genome and assembly of Desulfuromonas acetoxidans DSM 684.</title>
        <authorList>
            <consortium name="US DOE Joint Genome Institute (JGI-PGF)"/>
            <person name="Copeland A."/>
            <person name="Lucas S."/>
            <person name="Lapidus A."/>
            <person name="Barry K."/>
            <person name="Detter J.C."/>
            <person name="Glavina del Rio T."/>
            <person name="Hammon N."/>
            <person name="Israni S."/>
            <person name="Dalin E."/>
            <person name="Tice H."/>
            <person name="Bruce D."/>
            <person name="Pitluck S."/>
            <person name="Richardson P."/>
        </authorList>
    </citation>
    <scope>NUCLEOTIDE SEQUENCE [LARGE SCALE GENOMIC DNA]</scope>
    <source>
        <strain evidence="10">DSM 684</strain>
    </source>
</reference>
<keyword evidence="4" id="KW-0997">Cell inner membrane</keyword>
<feature type="transmembrane region" description="Helical" evidence="9">
    <location>
        <begin position="113"/>
        <end position="130"/>
    </location>
</feature>
<gene>
    <name evidence="10" type="ORF">Dace_0262</name>
</gene>
<dbReference type="Pfam" id="PF04143">
    <property type="entry name" value="Sulf_transp"/>
    <property type="match status" value="1"/>
</dbReference>
<dbReference type="OrthoDB" id="9794165at2"/>
<dbReference type="RefSeq" id="WP_006002764.1">
    <property type="nucleotide sequence ID" value="NZ_AAEW02000027.1"/>
</dbReference>
<keyword evidence="3" id="KW-1003">Cell membrane</keyword>
<dbReference type="EMBL" id="AAEW02000027">
    <property type="protein sequence ID" value="EAT14433.1"/>
    <property type="molecule type" value="Genomic_DNA"/>
</dbReference>
<feature type="transmembrane region" description="Helical" evidence="9">
    <location>
        <begin position="271"/>
        <end position="291"/>
    </location>
</feature>
<comment type="subcellular location">
    <subcellularLocation>
        <location evidence="1">Cell inner membrane</location>
        <topology evidence="1">Multi-pass membrane protein</topology>
    </subcellularLocation>
</comment>
<feature type="transmembrane region" description="Helical" evidence="9">
    <location>
        <begin position="160"/>
        <end position="177"/>
    </location>
</feature>
<evidence type="ECO:0000256" key="7">
    <source>
        <dbReference type="ARBA" id="ARBA00023136"/>
    </source>
</evidence>
<evidence type="ECO:0000256" key="4">
    <source>
        <dbReference type="ARBA" id="ARBA00022519"/>
    </source>
</evidence>
<evidence type="ECO:0000256" key="5">
    <source>
        <dbReference type="ARBA" id="ARBA00022692"/>
    </source>
</evidence>
<evidence type="ECO:0000256" key="6">
    <source>
        <dbReference type="ARBA" id="ARBA00022989"/>
    </source>
</evidence>